<dbReference type="PANTHER" id="PTHR13025">
    <property type="entry name" value="EF-HAND DOMAIN-CONTAINING PROTEIN D"/>
    <property type="match status" value="1"/>
</dbReference>
<evidence type="ECO:0000313" key="7">
    <source>
        <dbReference type="Proteomes" id="UP000230750"/>
    </source>
</evidence>
<dbReference type="STRING" id="307972.A0A2G8K105"/>
<evidence type="ECO:0000256" key="4">
    <source>
        <dbReference type="SAM" id="MobiDB-lite"/>
    </source>
</evidence>
<feature type="domain" description="EF-hand" evidence="5">
    <location>
        <begin position="49"/>
        <end position="84"/>
    </location>
</feature>
<dbReference type="Gene3D" id="1.10.238.10">
    <property type="entry name" value="EF-hand"/>
    <property type="match status" value="1"/>
</dbReference>
<dbReference type="CDD" id="cd00051">
    <property type="entry name" value="EFh"/>
    <property type="match status" value="1"/>
</dbReference>
<dbReference type="GO" id="GO:0005509">
    <property type="term" value="F:calcium ion binding"/>
    <property type="evidence" value="ECO:0007669"/>
    <property type="project" value="InterPro"/>
</dbReference>
<organism evidence="6 7">
    <name type="scientific">Stichopus japonicus</name>
    <name type="common">Sea cucumber</name>
    <dbReference type="NCBI Taxonomy" id="307972"/>
    <lineage>
        <taxon>Eukaryota</taxon>
        <taxon>Metazoa</taxon>
        <taxon>Echinodermata</taxon>
        <taxon>Eleutherozoa</taxon>
        <taxon>Echinozoa</taxon>
        <taxon>Holothuroidea</taxon>
        <taxon>Aspidochirotacea</taxon>
        <taxon>Aspidochirotida</taxon>
        <taxon>Stichopodidae</taxon>
        <taxon>Apostichopus</taxon>
    </lineage>
</organism>
<feature type="domain" description="EF-hand" evidence="5">
    <location>
        <begin position="85"/>
        <end position="120"/>
    </location>
</feature>
<dbReference type="PROSITE" id="PS50222">
    <property type="entry name" value="EF_HAND_2"/>
    <property type="match status" value="2"/>
</dbReference>
<proteinExistence type="predicted"/>
<evidence type="ECO:0000256" key="3">
    <source>
        <dbReference type="ARBA" id="ARBA00022837"/>
    </source>
</evidence>
<sequence>MMDDELSKRMDKRMQAEEEGVKDKKMREYKDPRDEFAHPYPEFSEFSRDQCRKFEEIFASYDTDHDNFISLDEFRHLMESRGDPLTHLELKNLIESVDEDKDGKLCFREFMLIWSRSYKKEMPEGTGYAKIVAANEKVLGAPGDVAKGKVV</sequence>
<dbReference type="InterPro" id="IPR011992">
    <property type="entry name" value="EF-hand-dom_pair"/>
</dbReference>
<dbReference type="Proteomes" id="UP000230750">
    <property type="component" value="Unassembled WGS sequence"/>
</dbReference>
<keyword evidence="1" id="KW-0479">Metal-binding</keyword>
<accession>A0A2G8K105</accession>
<dbReference type="Pfam" id="PF13499">
    <property type="entry name" value="EF-hand_7"/>
    <property type="match status" value="1"/>
</dbReference>
<feature type="region of interest" description="Disordered" evidence="4">
    <location>
        <begin position="1"/>
        <end position="28"/>
    </location>
</feature>
<evidence type="ECO:0000256" key="1">
    <source>
        <dbReference type="ARBA" id="ARBA00022723"/>
    </source>
</evidence>
<keyword evidence="3" id="KW-0106">Calcium</keyword>
<evidence type="ECO:0000313" key="6">
    <source>
        <dbReference type="EMBL" id="PIK41649.1"/>
    </source>
</evidence>
<dbReference type="EMBL" id="MRZV01001000">
    <property type="protein sequence ID" value="PIK41649.1"/>
    <property type="molecule type" value="Genomic_DNA"/>
</dbReference>
<dbReference type="OrthoDB" id="6572480at2759"/>
<keyword evidence="7" id="KW-1185">Reference proteome</keyword>
<dbReference type="PANTHER" id="PTHR13025:SF6">
    <property type="entry name" value="EF-HAND DOMAIN-CONTAINING PROTEIN-RELATED"/>
    <property type="match status" value="1"/>
</dbReference>
<gene>
    <name evidence="6" type="ORF">BSL78_21501</name>
</gene>
<dbReference type="AlphaFoldDB" id="A0A2G8K105"/>
<dbReference type="InterPro" id="IPR040365">
    <property type="entry name" value="EFHD1/2"/>
</dbReference>
<protein>
    <submittedName>
        <fullName evidence="6">EF-hand domain family, member D2</fullName>
    </submittedName>
</protein>
<keyword evidence="2" id="KW-0677">Repeat</keyword>
<comment type="caution">
    <text evidence="6">The sequence shown here is derived from an EMBL/GenBank/DDBJ whole genome shotgun (WGS) entry which is preliminary data.</text>
</comment>
<name>A0A2G8K105_STIJA</name>
<dbReference type="PROSITE" id="PS00018">
    <property type="entry name" value="EF_HAND_1"/>
    <property type="match status" value="2"/>
</dbReference>
<evidence type="ECO:0000256" key="2">
    <source>
        <dbReference type="ARBA" id="ARBA00022737"/>
    </source>
</evidence>
<dbReference type="InterPro" id="IPR018247">
    <property type="entry name" value="EF_Hand_1_Ca_BS"/>
</dbReference>
<evidence type="ECO:0000259" key="5">
    <source>
        <dbReference type="PROSITE" id="PS50222"/>
    </source>
</evidence>
<dbReference type="SUPFAM" id="SSF47473">
    <property type="entry name" value="EF-hand"/>
    <property type="match status" value="1"/>
</dbReference>
<dbReference type="InterPro" id="IPR002048">
    <property type="entry name" value="EF_hand_dom"/>
</dbReference>
<dbReference type="SMART" id="SM00054">
    <property type="entry name" value="EFh"/>
    <property type="match status" value="2"/>
</dbReference>
<reference evidence="6 7" key="1">
    <citation type="journal article" date="2017" name="PLoS Biol.">
        <title>The sea cucumber genome provides insights into morphological evolution and visceral regeneration.</title>
        <authorList>
            <person name="Zhang X."/>
            <person name="Sun L."/>
            <person name="Yuan J."/>
            <person name="Sun Y."/>
            <person name="Gao Y."/>
            <person name="Zhang L."/>
            <person name="Li S."/>
            <person name="Dai H."/>
            <person name="Hamel J.F."/>
            <person name="Liu C."/>
            <person name="Yu Y."/>
            <person name="Liu S."/>
            <person name="Lin W."/>
            <person name="Guo K."/>
            <person name="Jin S."/>
            <person name="Xu P."/>
            <person name="Storey K.B."/>
            <person name="Huan P."/>
            <person name="Zhang T."/>
            <person name="Zhou Y."/>
            <person name="Zhang J."/>
            <person name="Lin C."/>
            <person name="Li X."/>
            <person name="Xing L."/>
            <person name="Huo D."/>
            <person name="Sun M."/>
            <person name="Wang L."/>
            <person name="Mercier A."/>
            <person name="Li F."/>
            <person name="Yang H."/>
            <person name="Xiang J."/>
        </authorList>
    </citation>
    <scope>NUCLEOTIDE SEQUENCE [LARGE SCALE GENOMIC DNA]</scope>
    <source>
        <strain evidence="6">Shaxun</strain>
        <tissue evidence="6">Muscle</tissue>
    </source>
</reference>